<feature type="compositionally biased region" description="Gly residues" evidence="1">
    <location>
        <begin position="251"/>
        <end position="274"/>
    </location>
</feature>
<protein>
    <submittedName>
        <fullName evidence="4">FecR protein</fullName>
    </submittedName>
</protein>
<dbReference type="InterPro" id="IPR006860">
    <property type="entry name" value="FecR"/>
</dbReference>
<accession>F3Z1V6</accession>
<dbReference type="EMBL" id="CP003221">
    <property type="protein sequence ID" value="EGJ50064.1"/>
    <property type="molecule type" value="Genomic_DNA"/>
</dbReference>
<dbReference type="AlphaFoldDB" id="F3Z1V6"/>
<gene>
    <name evidence="4" type="ORF">Desaf_1728</name>
</gene>
<feature type="compositionally biased region" description="Basic and acidic residues" evidence="1">
    <location>
        <begin position="188"/>
        <end position="197"/>
    </location>
</feature>
<proteinExistence type="predicted"/>
<feature type="compositionally biased region" description="Low complexity" evidence="1">
    <location>
        <begin position="238"/>
        <end position="250"/>
    </location>
</feature>
<evidence type="ECO:0000256" key="1">
    <source>
        <dbReference type="SAM" id="MobiDB-lite"/>
    </source>
</evidence>
<evidence type="ECO:0000313" key="5">
    <source>
        <dbReference type="Proteomes" id="UP000007844"/>
    </source>
</evidence>
<feature type="compositionally biased region" description="Gly residues" evidence="1">
    <location>
        <begin position="208"/>
        <end position="222"/>
    </location>
</feature>
<organism evidence="4 5">
    <name type="scientific">Desulfocurvibacter africanus subsp. africanus str. Walvis Bay</name>
    <dbReference type="NCBI Taxonomy" id="690850"/>
    <lineage>
        <taxon>Bacteria</taxon>
        <taxon>Pseudomonadati</taxon>
        <taxon>Thermodesulfobacteriota</taxon>
        <taxon>Desulfovibrionia</taxon>
        <taxon>Desulfovibrionales</taxon>
        <taxon>Desulfovibrionaceae</taxon>
        <taxon>Desulfocurvibacter</taxon>
    </lineage>
</organism>
<evidence type="ECO:0000313" key="4">
    <source>
        <dbReference type="EMBL" id="EGJ50064.1"/>
    </source>
</evidence>
<evidence type="ECO:0000256" key="2">
    <source>
        <dbReference type="SAM" id="SignalP"/>
    </source>
</evidence>
<dbReference type="HOGENOM" id="CLU_1014613_0_0_7"/>
<feature type="domain" description="FecR protein" evidence="3">
    <location>
        <begin position="42"/>
        <end position="147"/>
    </location>
</feature>
<dbReference type="PANTHER" id="PTHR38731">
    <property type="entry name" value="LIPL45-RELATED LIPOPROTEIN-RELATED"/>
    <property type="match status" value="1"/>
</dbReference>
<name>F3Z1V6_DESAF</name>
<sequence length="274" mass="27965" precursor="true">MHMARYILLLLIAFVAGLPHAALAQDLGIKAKTGTVRVSNPAGKADKATLSPGSTISVSGNSRIELTEESRELHVTAEEETELKYLGIQDDVLRFDVLKGKVDFSIKPGNKLDVVTPHMVASVRGTAFTVEVSQKLSRLGVRSGSVEVSDRSGGRTTVHKGEAVQSTPKGLSQKEAVKAAPVATKASVTKENKRERSFNFGVGRNSGLNGGLGVTKGAAGGKGGEKGDRGGNGGGNNSGNSGNSGNNGNNGNSGNGGGQGTGHGQGQGGGKDHK</sequence>
<reference evidence="4 5" key="1">
    <citation type="journal article" date="2011" name="J. Bacteriol.">
        <title>Genome sequence of the mercury-methylating and pleomorphic Desulfovibrio africanus Strain Walvis Bay.</title>
        <authorList>
            <person name="Brown S.D."/>
            <person name="Wall J.D."/>
            <person name="Kucken A.M."/>
            <person name="Gilmour C.C."/>
            <person name="Podar M."/>
            <person name="Brandt C.C."/>
            <person name="Teshima H."/>
            <person name="Detter J.C."/>
            <person name="Han C.S."/>
            <person name="Land M.L."/>
            <person name="Lucas S."/>
            <person name="Han J."/>
            <person name="Pennacchio L."/>
            <person name="Nolan M."/>
            <person name="Pitluck S."/>
            <person name="Woyke T."/>
            <person name="Goodwin L."/>
            <person name="Palumbo A.V."/>
            <person name="Elias D.A."/>
        </authorList>
    </citation>
    <scope>NUCLEOTIDE SEQUENCE [LARGE SCALE GENOMIC DNA]</scope>
    <source>
        <strain evidence="4 5">Walvis Bay</strain>
    </source>
</reference>
<feature type="region of interest" description="Disordered" evidence="1">
    <location>
        <begin position="146"/>
        <end position="274"/>
    </location>
</feature>
<dbReference type="Proteomes" id="UP000007844">
    <property type="component" value="Chromosome"/>
</dbReference>
<dbReference type="PANTHER" id="PTHR38731:SF3">
    <property type="entry name" value="BLL6125 PROTEIN"/>
    <property type="match status" value="1"/>
</dbReference>
<dbReference type="Pfam" id="PF04773">
    <property type="entry name" value="FecR"/>
    <property type="match status" value="1"/>
</dbReference>
<dbReference type="Gene3D" id="2.60.120.1440">
    <property type="match status" value="1"/>
</dbReference>
<evidence type="ECO:0000259" key="3">
    <source>
        <dbReference type="Pfam" id="PF04773"/>
    </source>
</evidence>
<dbReference type="KEGG" id="daf:Desaf_1728"/>
<keyword evidence="5" id="KW-1185">Reference proteome</keyword>
<feature type="signal peptide" evidence="2">
    <location>
        <begin position="1"/>
        <end position="24"/>
    </location>
</feature>
<keyword evidence="2" id="KW-0732">Signal</keyword>
<feature type="chain" id="PRO_5003303310" evidence="2">
    <location>
        <begin position="25"/>
        <end position="274"/>
    </location>
</feature>